<dbReference type="InterPro" id="IPR009836">
    <property type="entry name" value="GRDP-like"/>
</dbReference>
<protein>
    <recommendedName>
        <fullName evidence="4">Glycine-rich domain-containing protein 1</fullName>
    </recommendedName>
</protein>
<accession>A0A9P8BZZ5</accession>
<keyword evidence="3" id="KW-1185">Reference proteome</keyword>
<comment type="caution">
    <text evidence="2">The sequence shown here is derived from an EMBL/GenBank/DDBJ whole genome shotgun (WGS) entry which is preliminary data.</text>
</comment>
<evidence type="ECO:0008006" key="4">
    <source>
        <dbReference type="Google" id="ProtNLM"/>
    </source>
</evidence>
<dbReference type="PANTHER" id="PTHR34365">
    <property type="entry name" value="ENOLASE (DUF1399)"/>
    <property type="match status" value="1"/>
</dbReference>
<organism evidence="2 3">
    <name type="scientific">Amylocarpus encephaloides</name>
    <dbReference type="NCBI Taxonomy" id="45428"/>
    <lineage>
        <taxon>Eukaryota</taxon>
        <taxon>Fungi</taxon>
        <taxon>Dikarya</taxon>
        <taxon>Ascomycota</taxon>
        <taxon>Pezizomycotina</taxon>
        <taxon>Leotiomycetes</taxon>
        <taxon>Helotiales</taxon>
        <taxon>Helotiales incertae sedis</taxon>
        <taxon>Amylocarpus</taxon>
    </lineage>
</organism>
<feature type="region of interest" description="Disordered" evidence="1">
    <location>
        <begin position="1"/>
        <end position="49"/>
    </location>
</feature>
<dbReference type="Proteomes" id="UP000824998">
    <property type="component" value="Unassembled WGS sequence"/>
</dbReference>
<evidence type="ECO:0000256" key="1">
    <source>
        <dbReference type="SAM" id="MobiDB-lite"/>
    </source>
</evidence>
<gene>
    <name evidence="2" type="ORF">BJ875DRAFT_547388</name>
</gene>
<dbReference type="AlphaFoldDB" id="A0A9P8BZZ5"/>
<evidence type="ECO:0000313" key="2">
    <source>
        <dbReference type="EMBL" id="KAG9228913.1"/>
    </source>
</evidence>
<dbReference type="EMBL" id="MU251842">
    <property type="protein sequence ID" value="KAG9228913.1"/>
    <property type="molecule type" value="Genomic_DNA"/>
</dbReference>
<feature type="compositionally biased region" description="Basic and acidic residues" evidence="1">
    <location>
        <begin position="13"/>
        <end position="24"/>
    </location>
</feature>
<dbReference type="Pfam" id="PF07173">
    <property type="entry name" value="GRDP-like"/>
    <property type="match status" value="1"/>
</dbReference>
<sequence>MAPAILGKLSSKLRSDDNQTREAPGDLTTSTIPPREALPSYTAEDTSTGPTQQYLSEAFSNLHFPTVPDVRPTPETCLAHLKLLHCIFALKEDIGYTDGLFGIWDGKAEMSDNRDETLVKMREKRWALYVARAVERFQVWWLKVVCLTNGAERLKCKDMIATNLKLSTFRQRGQVLQWTLDSLPPVDILMIWHSFMLNPRDYFEDCIKFDLPSVWATGMPWAPVNAAIDTNFNYVVTEKAKVAFVGGTELSWNNTEDPLEKKLDCPRCSQALEIPWTTVGLGEKQSKQEIMALTGTGYGDRDLYFICHRCTGVINHELLRVAHFKKDVEHLILRDWPLGGTILTAKEGLPIMPMPFEVDRFNVTFPNRLILSQLKSEVLDLISLTNPSPTMDNVKDLIEKTLKIRKIVNIVNNKQSIRIDFLRREDKIAIRKMMSRYWSNTSVFALELGGAVLRQGVFVDKMHSLDWLHSPAASHTMRRLVTKYERFIRIMSEHPLRTAVPTLDVDLAWHTHQLSPRSYSDFTIAQCAKFIDHDDKISEDLLETGFEFTSKTYEQLYHEVYSECTCWYCEAIRSKHISSSSRIFGTSTSEKLANNFHASDAAKFCPPDNSAHISVHNAVKIEDDTVKSAVYERLRTKRQKDLDIAYEKAKTRAQAKGREIPPKDQYYYGAWGYPYMMYGPYMAVPMYGGVYYAGDPGVMPIGAGMAGSCAAGTCSGGIGAGGCGGPGGCGGGGGCGASGMGGCGSGGGGGGSGGCGGGGCGGGGGGGS</sequence>
<dbReference type="PANTHER" id="PTHR34365:SF7">
    <property type="entry name" value="GLYCINE-RICH DOMAIN-CONTAINING PROTEIN 1"/>
    <property type="match status" value="1"/>
</dbReference>
<proteinExistence type="predicted"/>
<dbReference type="OrthoDB" id="2684236at2759"/>
<name>A0A9P8BZZ5_9HELO</name>
<evidence type="ECO:0000313" key="3">
    <source>
        <dbReference type="Proteomes" id="UP000824998"/>
    </source>
</evidence>
<reference evidence="2" key="1">
    <citation type="journal article" date="2021" name="IMA Fungus">
        <title>Genomic characterization of three marine fungi, including Emericellopsis atlantica sp. nov. with signatures of a generalist lifestyle and marine biomass degradation.</title>
        <authorList>
            <person name="Hagestad O.C."/>
            <person name="Hou L."/>
            <person name="Andersen J.H."/>
            <person name="Hansen E.H."/>
            <person name="Altermark B."/>
            <person name="Li C."/>
            <person name="Kuhnert E."/>
            <person name="Cox R.J."/>
            <person name="Crous P.W."/>
            <person name="Spatafora J.W."/>
            <person name="Lail K."/>
            <person name="Amirebrahimi M."/>
            <person name="Lipzen A."/>
            <person name="Pangilinan J."/>
            <person name="Andreopoulos W."/>
            <person name="Hayes R.D."/>
            <person name="Ng V."/>
            <person name="Grigoriev I.V."/>
            <person name="Jackson S.A."/>
            <person name="Sutton T.D.S."/>
            <person name="Dobson A.D.W."/>
            <person name="Rama T."/>
        </authorList>
    </citation>
    <scope>NUCLEOTIDE SEQUENCE</scope>
    <source>
        <strain evidence="2">TRa018bII</strain>
    </source>
</reference>